<organism evidence="1 2">
    <name type="scientific">Roseibium denhamense</name>
    <dbReference type="NCBI Taxonomy" id="76305"/>
    <lineage>
        <taxon>Bacteria</taxon>
        <taxon>Pseudomonadati</taxon>
        <taxon>Pseudomonadota</taxon>
        <taxon>Alphaproteobacteria</taxon>
        <taxon>Hyphomicrobiales</taxon>
        <taxon>Stappiaceae</taxon>
        <taxon>Roseibium</taxon>
    </lineage>
</organism>
<protein>
    <recommendedName>
        <fullName evidence="3">DUF3750 domain-containing protein</fullName>
    </recommendedName>
</protein>
<name>A0ABY1PMM7_9HYPH</name>
<dbReference type="EMBL" id="FXTT01000007">
    <property type="protein sequence ID" value="SMP36666.1"/>
    <property type="molecule type" value="Genomic_DNA"/>
</dbReference>
<evidence type="ECO:0000313" key="1">
    <source>
        <dbReference type="EMBL" id="SMP36666.1"/>
    </source>
</evidence>
<proteinExistence type="predicted"/>
<gene>
    <name evidence="1" type="ORF">SAMN06265374_4233</name>
</gene>
<accession>A0ABY1PMM7</accession>
<dbReference type="RefSeq" id="WP_155192387.1">
    <property type="nucleotide sequence ID" value="NZ_BAAAEA010000005.1"/>
</dbReference>
<sequence>MRRIIIWTIVFLIFNGALGLFAFVTGGQNGAVHWSTASREPLGIAPDPLRDRQAIVQIYAAKAFSWRGYFGVHSWISIKPADAAHFTTYEVTGWRVRHGGRAVSSSRRAPDSRWFGSEPQLLAELRGETAAAAIPRLQNAIQNYRFDGRYTVWPGPNSNTFIAHLGRTVPELRLDLPPTAIGKDFLEEGFWARAPSGTGYQISVLGVFGLMLALEEGLELNILGLTYGIDVKDISLKLPMVGRLELFSSSAPGA</sequence>
<evidence type="ECO:0000313" key="2">
    <source>
        <dbReference type="Proteomes" id="UP001157914"/>
    </source>
</evidence>
<comment type="caution">
    <text evidence="1">The sequence shown here is derived from an EMBL/GenBank/DDBJ whole genome shotgun (WGS) entry which is preliminary data.</text>
</comment>
<dbReference type="Proteomes" id="UP001157914">
    <property type="component" value="Unassembled WGS sequence"/>
</dbReference>
<evidence type="ECO:0008006" key="3">
    <source>
        <dbReference type="Google" id="ProtNLM"/>
    </source>
</evidence>
<dbReference type="Pfam" id="PF12570">
    <property type="entry name" value="DUF3750"/>
    <property type="match status" value="1"/>
</dbReference>
<keyword evidence="2" id="KW-1185">Reference proteome</keyword>
<reference evidence="1 2" key="1">
    <citation type="submission" date="2017-05" db="EMBL/GenBank/DDBJ databases">
        <authorList>
            <person name="Varghese N."/>
            <person name="Submissions S."/>
        </authorList>
    </citation>
    <scope>NUCLEOTIDE SEQUENCE [LARGE SCALE GENOMIC DNA]</scope>
    <source>
        <strain evidence="1 2">DSM 15949</strain>
    </source>
</reference>
<dbReference type="InterPro" id="IPR022224">
    <property type="entry name" value="DUF3750"/>
</dbReference>